<dbReference type="RefSeq" id="WP_013450035.1">
    <property type="nucleotide sequence ID" value="NC_014756.1"/>
</dbReference>
<geneLocation type="plasmid" evidence="2 3">
    <name>pSULKU03</name>
</geneLocation>
<gene>
    <name evidence="2" type="ordered locus">Sulku_2775</name>
</gene>
<organism evidence="2 3">
    <name type="scientific">Sulfuricurvum kujiense (strain ATCC BAA-921 / DSM 16994 / JCM 11577 / YK-1)</name>
    <dbReference type="NCBI Taxonomy" id="709032"/>
    <lineage>
        <taxon>Bacteria</taxon>
        <taxon>Pseudomonadati</taxon>
        <taxon>Campylobacterota</taxon>
        <taxon>Epsilonproteobacteria</taxon>
        <taxon>Campylobacterales</taxon>
        <taxon>Sulfurimonadaceae</taxon>
        <taxon>Sulfuricurvum</taxon>
    </lineage>
</organism>
<accession>E4U408</accession>
<dbReference type="KEGG" id="sku:Sulku_2775"/>
<name>E4U408_SULKY</name>
<proteinExistence type="predicted"/>
<dbReference type="HOGENOM" id="CLU_930424_0_0_7"/>
<dbReference type="InterPro" id="IPR025139">
    <property type="entry name" value="DUF4062"/>
</dbReference>
<evidence type="ECO:0000259" key="1">
    <source>
        <dbReference type="Pfam" id="PF13271"/>
    </source>
</evidence>
<dbReference type="Proteomes" id="UP000008721">
    <property type="component" value="Plasmid pSULKU03"/>
</dbReference>
<dbReference type="OrthoDB" id="72299at2"/>
<keyword evidence="2" id="KW-0614">Plasmid</keyword>
<sequence length="299" mass="35578">MKPLKICISSTFLDLKEYRENAIKACEIFKAHSIVMEMLYSSYQSPIEASLGLVREADIYVCILGQRYGSVKEGFEKSITHLEYEEAQKLGKPSYFFLATEYLERETQLQNLIDEISQKYVYLEVLSPHELLIGLMNTLRNDFYQELKLDSKYLEELEKKYLHDSWHEMSMEFISHLKTSEILKKYEEDFLGLSQMLDYIHESYDRLESDLYDLLDKVNLDKSKLDQIPYYENPLINRDWAYVNIGFHNWKAALQRDFYNIKVRLLEYECQRNNDPDLIAELEKARHDLKENIALCYVD</sequence>
<keyword evidence="3" id="KW-1185">Reference proteome</keyword>
<dbReference type="Pfam" id="PF13271">
    <property type="entry name" value="DUF4062"/>
    <property type="match status" value="1"/>
</dbReference>
<evidence type="ECO:0000313" key="3">
    <source>
        <dbReference type="Proteomes" id="UP000008721"/>
    </source>
</evidence>
<reference evidence="2 3" key="1">
    <citation type="journal article" date="2012" name="Stand. Genomic Sci.">
        <title>Complete genome sequence of the sulfur compounds oxidizing chemolithoautotroph Sulfuricurvum kujiense type strain (YK-1(T)).</title>
        <authorList>
            <person name="Han C."/>
            <person name="Kotsyurbenko O."/>
            <person name="Chertkov O."/>
            <person name="Held B."/>
            <person name="Lapidus A."/>
            <person name="Nolan M."/>
            <person name="Lucas S."/>
            <person name="Hammon N."/>
            <person name="Deshpande S."/>
            <person name="Cheng J.F."/>
            <person name="Tapia R."/>
            <person name="Goodwin L.A."/>
            <person name="Pitluck S."/>
            <person name="Liolios K."/>
            <person name="Pagani I."/>
            <person name="Ivanova N."/>
            <person name="Mavromatis K."/>
            <person name="Mikhailova N."/>
            <person name="Pati A."/>
            <person name="Chen A."/>
            <person name="Palaniappan K."/>
            <person name="Land M."/>
            <person name="Hauser L."/>
            <person name="Chang Y.J."/>
            <person name="Jeffries C.D."/>
            <person name="Brambilla E.M."/>
            <person name="Rohde M."/>
            <person name="Spring S."/>
            <person name="Sikorski J."/>
            <person name="Goker M."/>
            <person name="Woyke T."/>
            <person name="Bristow J."/>
            <person name="Eisen J.A."/>
            <person name="Markowitz V."/>
            <person name="Hugenholtz P."/>
            <person name="Kyrpides N.C."/>
            <person name="Klenk H.P."/>
            <person name="Detter J.C."/>
        </authorList>
    </citation>
    <scope>NUCLEOTIDE SEQUENCE [LARGE SCALE GENOMIC DNA]</scope>
    <source>
        <strain evidence="3">ATCC BAA-921 / DSM 16994 / JCM 11577 / YK-1</strain>
    </source>
</reference>
<feature type="domain" description="DUF4062" evidence="1">
    <location>
        <begin position="5"/>
        <end position="87"/>
    </location>
</feature>
<dbReference type="EMBL" id="CP002358">
    <property type="protein sequence ID" value="ADR35424.1"/>
    <property type="molecule type" value="Genomic_DNA"/>
</dbReference>
<protein>
    <recommendedName>
        <fullName evidence="1">DUF4062 domain-containing protein</fullName>
    </recommendedName>
</protein>
<dbReference type="AlphaFoldDB" id="E4U408"/>
<evidence type="ECO:0000313" key="2">
    <source>
        <dbReference type="EMBL" id="ADR35424.1"/>
    </source>
</evidence>